<dbReference type="Pfam" id="PF01979">
    <property type="entry name" value="Amidohydro_1"/>
    <property type="match status" value="1"/>
</dbReference>
<dbReference type="EC" id="3.5.2.2" evidence="2"/>
<dbReference type="Gene3D" id="2.30.40.10">
    <property type="entry name" value="Urease, subunit C, domain 1"/>
    <property type="match status" value="1"/>
</dbReference>
<dbReference type="GO" id="GO:0005737">
    <property type="term" value="C:cytoplasm"/>
    <property type="evidence" value="ECO:0007669"/>
    <property type="project" value="TreeGrafter"/>
</dbReference>
<dbReference type="PANTHER" id="PTHR43668:SF2">
    <property type="entry name" value="ALLANTOINASE"/>
    <property type="match status" value="1"/>
</dbReference>
<protein>
    <submittedName>
        <fullName evidence="2">Dihydropyrimidinase (DPYS)</fullName>
        <ecNumber evidence="2">3.5.2.2</ecNumber>
    </submittedName>
</protein>
<organism evidence="2">
    <name type="scientific">uncultured marine thaumarchaeote KM3_12_C10</name>
    <dbReference type="NCBI Taxonomy" id="1455998"/>
    <lineage>
        <taxon>Archaea</taxon>
        <taxon>Nitrososphaerota</taxon>
        <taxon>environmental samples</taxon>
    </lineage>
</organism>
<dbReference type="InterPro" id="IPR032466">
    <property type="entry name" value="Metal_Hydrolase"/>
</dbReference>
<evidence type="ECO:0000313" key="2">
    <source>
        <dbReference type="EMBL" id="AIF00157.1"/>
    </source>
</evidence>
<dbReference type="GO" id="GO:0004157">
    <property type="term" value="F:dihydropyrimidinase activity"/>
    <property type="evidence" value="ECO:0007669"/>
    <property type="project" value="UniProtKB-EC"/>
</dbReference>
<dbReference type="SUPFAM" id="SSF51556">
    <property type="entry name" value="Metallo-dependent hydrolases"/>
    <property type="match status" value="1"/>
</dbReference>
<dbReference type="InterPro" id="IPR050138">
    <property type="entry name" value="DHOase/Allantoinase_Hydrolase"/>
</dbReference>
<feature type="domain" description="Amidohydrolase-related" evidence="1">
    <location>
        <begin position="59"/>
        <end position="446"/>
    </location>
</feature>
<evidence type="ECO:0000259" key="1">
    <source>
        <dbReference type="Pfam" id="PF01979"/>
    </source>
</evidence>
<name>A0A075GDR8_9ARCH</name>
<dbReference type="AlphaFoldDB" id="A0A075GDR8"/>
<dbReference type="InterPro" id="IPR011059">
    <property type="entry name" value="Metal-dep_hydrolase_composite"/>
</dbReference>
<keyword evidence="2" id="KW-0378">Hydrolase</keyword>
<dbReference type="GO" id="GO:0004038">
    <property type="term" value="F:allantoinase activity"/>
    <property type="evidence" value="ECO:0007669"/>
    <property type="project" value="TreeGrafter"/>
</dbReference>
<gene>
    <name evidence="2" type="primary">DPYS</name>
</gene>
<dbReference type="GO" id="GO:0006145">
    <property type="term" value="P:purine nucleobase catabolic process"/>
    <property type="evidence" value="ECO:0007669"/>
    <property type="project" value="TreeGrafter"/>
</dbReference>
<sequence length="469" mass="52359">MKIIDKLMTYDLLITDSHVMTQNGMVEKNIVIDDGKIKLITNESPTCDKKINGSGLVSIPGVIDTHVHYGVYSPIDQAAITESHAAAIGGVTTMMRMFRLEGSYIDSLQKHLLASQKSHYIDYTLHASIFNENQISEMKHCTENQILSFKIYMNLGGDVGHVYMEMNPGEEKLISSQVNVTNELVEKIVKRASELKCPVLVHAEDYQECACAMKTEKEKNHDGLNSWSQSRSPDFEVKSIQTICEYGRKYDCTIYFVHIGSKSALDQIQLEKNNGTKIFVETCPHYLTLSHETQDGYLAKVMPPIRTKNDVEYVWQSLQKNHIDTIGTDHVANQLKLKLDGDDVWSALAGFPGIGTSLPILLSEGVNKNRITLDHLVNLTSTNASKIFGLSDKGNIAPGFDADITMIDLKKEKKVSPELFGGFSDYLVYDGWNLKGWPVKTIVRGSLITEDFEVVGKPGYGKLVTRKLS</sequence>
<dbReference type="InterPro" id="IPR006680">
    <property type="entry name" value="Amidohydro-rel"/>
</dbReference>
<proteinExistence type="predicted"/>
<dbReference type="PANTHER" id="PTHR43668">
    <property type="entry name" value="ALLANTOINASE"/>
    <property type="match status" value="1"/>
</dbReference>
<dbReference type="Gene3D" id="3.20.20.140">
    <property type="entry name" value="Metal-dependent hydrolases"/>
    <property type="match status" value="1"/>
</dbReference>
<accession>A0A075GDR8</accession>
<reference evidence="2" key="1">
    <citation type="journal article" date="2014" name="Genome Biol. Evol.">
        <title>Pangenome evidence for extensive interdomain horizontal transfer affecting lineage core and shell genes in uncultured planktonic thaumarchaeota and euryarchaeota.</title>
        <authorList>
            <person name="Deschamps P."/>
            <person name="Zivanovic Y."/>
            <person name="Moreira D."/>
            <person name="Rodriguez-Valera F."/>
            <person name="Lopez-Garcia P."/>
        </authorList>
    </citation>
    <scope>NUCLEOTIDE SEQUENCE</scope>
</reference>
<dbReference type="EMBL" id="KF900582">
    <property type="protein sequence ID" value="AIF00157.1"/>
    <property type="molecule type" value="Genomic_DNA"/>
</dbReference>
<dbReference type="SUPFAM" id="SSF51338">
    <property type="entry name" value="Composite domain of metallo-dependent hydrolases"/>
    <property type="match status" value="2"/>
</dbReference>